<name>A0A2U0I2M0_9FLAO</name>
<organism evidence="4 5">
    <name type="scientific">Marixanthomonas spongiae</name>
    <dbReference type="NCBI Taxonomy" id="2174845"/>
    <lineage>
        <taxon>Bacteria</taxon>
        <taxon>Pseudomonadati</taxon>
        <taxon>Bacteroidota</taxon>
        <taxon>Flavobacteriia</taxon>
        <taxon>Flavobacteriales</taxon>
        <taxon>Flavobacteriaceae</taxon>
        <taxon>Marixanthomonas</taxon>
    </lineage>
</organism>
<reference evidence="4 5" key="1">
    <citation type="submission" date="2018-04" db="EMBL/GenBank/DDBJ databases">
        <title>Marixanthomonas spongiae HN-E44 sp. nov., isolated from a marine sponge.</title>
        <authorList>
            <person name="Luo L."/>
            <person name="Zhuang L."/>
        </authorList>
    </citation>
    <scope>NUCLEOTIDE SEQUENCE [LARGE SCALE GENOMIC DNA]</scope>
    <source>
        <strain evidence="4 5">HN-E44</strain>
    </source>
</reference>
<dbReference type="InterPro" id="IPR012337">
    <property type="entry name" value="RNaseH-like_sf"/>
</dbReference>
<dbReference type="PROSITE" id="PS50879">
    <property type="entry name" value="RNASE_H_1"/>
    <property type="match status" value="1"/>
</dbReference>
<dbReference type="SUPFAM" id="SSF55658">
    <property type="entry name" value="L9 N-domain-like"/>
    <property type="match status" value="1"/>
</dbReference>
<dbReference type="Pfam" id="PF01693">
    <property type="entry name" value="Cauli_VI"/>
    <property type="match status" value="1"/>
</dbReference>
<evidence type="ECO:0000256" key="2">
    <source>
        <dbReference type="PIRSR" id="PIRSR037839-1"/>
    </source>
</evidence>
<dbReference type="GO" id="GO:0005737">
    <property type="term" value="C:cytoplasm"/>
    <property type="evidence" value="ECO:0007669"/>
    <property type="project" value="UniProtKB-SubCell"/>
</dbReference>
<feature type="binding site" evidence="2">
    <location>
        <position position="88"/>
    </location>
    <ligand>
        <name>Mg(2+)</name>
        <dbReference type="ChEBI" id="CHEBI:18420"/>
        <label>1</label>
    </ligand>
</feature>
<dbReference type="PIRSF" id="PIRSF037839">
    <property type="entry name" value="Ribonuclease_H"/>
    <property type="match status" value="1"/>
</dbReference>
<dbReference type="RefSeq" id="WP_116694131.1">
    <property type="nucleotide sequence ID" value="NZ_QEHR01000004.1"/>
</dbReference>
<keyword evidence="1" id="KW-0963">Cytoplasm</keyword>
<keyword evidence="1" id="KW-0378">Hydrolase</keyword>
<dbReference type="AlphaFoldDB" id="A0A2U0I2M0"/>
<proteinExistence type="inferred from homology"/>
<protein>
    <recommendedName>
        <fullName evidence="1">Ribonuclease H</fullName>
        <ecNumber evidence="1">3.1.26.4</ecNumber>
    </recommendedName>
</protein>
<dbReference type="InterPro" id="IPR037056">
    <property type="entry name" value="RNase_H1_N_sf"/>
</dbReference>
<comment type="subcellular location">
    <subcellularLocation>
        <location evidence="1">Cytoplasm</location>
    </subcellularLocation>
</comment>
<sequence length="213" mass="24328">MTKKKQKYYVVWFGNPTGIFHSWKECKKAITGVTGAQYKSFESLKEAKIAYNKEYADYRGKNTKRKKTLTKEQLEKIGEPNLYSIAVDAASSGNPGKMEYRGVDTQTHKQLFHQGPFIQGTNNVGEFLALVHGLAYLKKIGSDRIIYSDSKIAMGWVKRKKCNTKLKKSSKNKPLFELIARAETWLKTNTYATKVVKWETKAWGEIPADFGRK</sequence>
<dbReference type="GO" id="GO:0003676">
    <property type="term" value="F:nucleic acid binding"/>
    <property type="evidence" value="ECO:0007669"/>
    <property type="project" value="UniProtKB-UniRule"/>
</dbReference>
<keyword evidence="2" id="KW-0464">Manganese</keyword>
<feature type="binding site" evidence="2">
    <location>
        <position position="209"/>
    </location>
    <ligand>
        <name>Mg(2+)</name>
        <dbReference type="ChEBI" id="CHEBI:18420"/>
        <label>1</label>
    </ligand>
</feature>
<comment type="catalytic activity">
    <reaction evidence="1">
        <text>Endonucleolytic cleavage to 5'-phosphomonoester.</text>
        <dbReference type="EC" id="3.1.26.4"/>
    </reaction>
</comment>
<dbReference type="Gene3D" id="3.30.420.10">
    <property type="entry name" value="Ribonuclease H-like superfamily/Ribonuclease H"/>
    <property type="match status" value="1"/>
</dbReference>
<feature type="domain" description="RNase H type-1" evidence="3">
    <location>
        <begin position="79"/>
        <end position="213"/>
    </location>
</feature>
<keyword evidence="1 2" id="KW-0460">Magnesium</keyword>
<dbReference type="GO" id="GO:0046872">
    <property type="term" value="F:metal ion binding"/>
    <property type="evidence" value="ECO:0007669"/>
    <property type="project" value="UniProtKB-KW"/>
</dbReference>
<dbReference type="Pfam" id="PF00075">
    <property type="entry name" value="RNase_H"/>
    <property type="match status" value="1"/>
</dbReference>
<accession>A0A2U0I2M0</accession>
<keyword evidence="1" id="KW-0255">Endonuclease</keyword>
<comment type="caution">
    <text evidence="4">The sequence shown here is derived from an EMBL/GenBank/DDBJ whole genome shotgun (WGS) entry which is preliminary data.</text>
</comment>
<keyword evidence="5" id="KW-1185">Reference proteome</keyword>
<dbReference type="InterPro" id="IPR011320">
    <property type="entry name" value="RNase_H1_N"/>
</dbReference>
<feature type="binding site" evidence="2">
    <location>
        <position position="126"/>
    </location>
    <ligand>
        <name>Mg(2+)</name>
        <dbReference type="ChEBI" id="CHEBI:18420"/>
        <label>2</label>
    </ligand>
</feature>
<dbReference type="InterPro" id="IPR036397">
    <property type="entry name" value="RNaseH_sf"/>
</dbReference>
<comment type="similarity">
    <text evidence="1">Belongs to the RNase H family.</text>
</comment>
<dbReference type="InterPro" id="IPR002156">
    <property type="entry name" value="RNaseH_domain"/>
</dbReference>
<comment type="function">
    <text evidence="1">Endonuclease that specifically degrades the RNA of RNA-DNA hybrids.</text>
</comment>
<keyword evidence="1" id="KW-0540">Nuclease</keyword>
<feature type="binding site" evidence="2">
    <location>
        <position position="149"/>
    </location>
    <ligand>
        <name>Mg(2+)</name>
        <dbReference type="ChEBI" id="CHEBI:18420"/>
        <label>2</label>
    </ligand>
</feature>
<evidence type="ECO:0000256" key="1">
    <source>
        <dbReference type="PIRNR" id="PIRNR037839"/>
    </source>
</evidence>
<evidence type="ECO:0000313" key="4">
    <source>
        <dbReference type="EMBL" id="PVW15240.1"/>
    </source>
</evidence>
<gene>
    <name evidence="4" type="ORF">DDV96_07490</name>
</gene>
<dbReference type="InterPro" id="IPR009027">
    <property type="entry name" value="Ribosomal_bL9/RNase_H1_N"/>
</dbReference>
<dbReference type="EMBL" id="QEHR01000004">
    <property type="protein sequence ID" value="PVW15240.1"/>
    <property type="molecule type" value="Genomic_DNA"/>
</dbReference>
<dbReference type="InterPro" id="IPR017290">
    <property type="entry name" value="RNase_H_bac"/>
</dbReference>
<dbReference type="SUPFAM" id="SSF53098">
    <property type="entry name" value="Ribonuclease H-like"/>
    <property type="match status" value="1"/>
</dbReference>
<dbReference type="OrthoDB" id="9811552at2"/>
<dbReference type="GO" id="GO:0004523">
    <property type="term" value="F:RNA-DNA hybrid ribonuclease activity"/>
    <property type="evidence" value="ECO:0007669"/>
    <property type="project" value="UniProtKB-UniRule"/>
</dbReference>
<evidence type="ECO:0000259" key="3">
    <source>
        <dbReference type="PROSITE" id="PS50879"/>
    </source>
</evidence>
<dbReference type="Proteomes" id="UP000245962">
    <property type="component" value="Unassembled WGS sequence"/>
</dbReference>
<dbReference type="Gene3D" id="3.40.970.10">
    <property type="entry name" value="Ribonuclease H1, N-terminal domain"/>
    <property type="match status" value="1"/>
</dbReference>
<comment type="cofactor">
    <cofactor evidence="2">
        <name>Mn(2+)</name>
        <dbReference type="ChEBI" id="CHEBI:29035"/>
    </cofactor>
    <cofactor evidence="2">
        <name>Mg(2+)</name>
        <dbReference type="ChEBI" id="CHEBI:18420"/>
    </cofactor>
    <text evidence="2">Binds 2 metal ions per subunit. Manganese or magnesium.</text>
</comment>
<dbReference type="EC" id="3.1.26.4" evidence="1"/>
<keyword evidence="1 2" id="KW-0479">Metal-binding</keyword>
<evidence type="ECO:0000313" key="5">
    <source>
        <dbReference type="Proteomes" id="UP000245962"/>
    </source>
</evidence>